<keyword evidence="15" id="KW-1185">Reference proteome</keyword>
<protein>
    <recommendedName>
        <fullName evidence="7">adenine phosphoribosyltransferase</fullName>
        <ecNumber evidence="7">2.4.2.7</ecNumber>
    </recommendedName>
</protein>
<dbReference type="GO" id="GO:0016208">
    <property type="term" value="F:AMP binding"/>
    <property type="evidence" value="ECO:0007669"/>
    <property type="project" value="TreeGrafter"/>
</dbReference>
<dbReference type="EMBL" id="CATOUU010000237">
    <property type="protein sequence ID" value="CAI9921889.1"/>
    <property type="molecule type" value="Genomic_DNA"/>
</dbReference>
<comment type="function">
    <text evidence="2">Catalyzes a salvage reaction resulting in the formation of AMP, that is energically less costly than de novo synthesis.</text>
</comment>
<dbReference type="GO" id="GO:0006166">
    <property type="term" value="P:purine ribonucleoside salvage"/>
    <property type="evidence" value="ECO:0007669"/>
    <property type="project" value="UniProtKB-KW"/>
</dbReference>
<sequence>MDPQSLIRNVPDFPIPGIIFKDFGPVFANGEAVKILVQKLKEKITVKPTKIILLEARGYLLGSILAHELGCGFVLVRKPGKLPGETFSTNFDLEYKKGEGFEMQKGLLTPDDIVIIHDDVLATGGTAKAAIDLVLMAGVKPENISLCFLSEMEELKGSDKLKGYDHFSLYQV</sequence>
<reference evidence="13" key="1">
    <citation type="submission" date="2023-06" db="EMBL/GenBank/DDBJ databases">
        <authorList>
            <person name="Kurt Z."/>
        </authorList>
    </citation>
    <scope>NUCLEOTIDE SEQUENCE</scope>
</reference>
<dbReference type="CDD" id="cd06223">
    <property type="entry name" value="PRTases_typeI"/>
    <property type="match status" value="1"/>
</dbReference>
<gene>
    <name evidence="14" type="ORF">HINF_LOCUS68206</name>
    <name evidence="13" type="ORF">HINF_LOCUS9534</name>
</gene>
<dbReference type="Pfam" id="PF00156">
    <property type="entry name" value="Pribosyltran"/>
    <property type="match status" value="1"/>
</dbReference>
<dbReference type="InterPro" id="IPR050054">
    <property type="entry name" value="UPRTase/APRTase"/>
</dbReference>
<evidence type="ECO:0000313" key="13">
    <source>
        <dbReference type="EMBL" id="CAI9921889.1"/>
    </source>
</evidence>
<keyword evidence="10" id="KW-0808">Transferase</keyword>
<comment type="subcellular location">
    <subcellularLocation>
        <location evidence="3">Cytoplasm</location>
    </subcellularLocation>
</comment>
<dbReference type="EC" id="2.4.2.7" evidence="7"/>
<accession>A0AA86NL74</accession>
<dbReference type="PANTHER" id="PTHR32315:SF3">
    <property type="entry name" value="ADENINE PHOSPHORIBOSYLTRANSFERASE"/>
    <property type="match status" value="1"/>
</dbReference>
<dbReference type="Gene3D" id="3.40.50.2020">
    <property type="match status" value="1"/>
</dbReference>
<evidence type="ECO:0000256" key="2">
    <source>
        <dbReference type="ARBA" id="ARBA00003968"/>
    </source>
</evidence>
<keyword evidence="8" id="KW-0963">Cytoplasm</keyword>
<dbReference type="EMBL" id="CAXDID020000481">
    <property type="protein sequence ID" value="CAL6095972.1"/>
    <property type="molecule type" value="Genomic_DNA"/>
</dbReference>
<dbReference type="GO" id="GO:0002055">
    <property type="term" value="F:adenine binding"/>
    <property type="evidence" value="ECO:0007669"/>
    <property type="project" value="TreeGrafter"/>
</dbReference>
<evidence type="ECO:0000256" key="4">
    <source>
        <dbReference type="ARBA" id="ARBA00004659"/>
    </source>
</evidence>
<feature type="domain" description="Phosphoribosyltransferase" evidence="12">
    <location>
        <begin position="33"/>
        <end position="150"/>
    </location>
</feature>
<dbReference type="InterPro" id="IPR000836">
    <property type="entry name" value="PRTase_dom"/>
</dbReference>
<evidence type="ECO:0000259" key="12">
    <source>
        <dbReference type="Pfam" id="PF00156"/>
    </source>
</evidence>
<keyword evidence="11" id="KW-0660">Purine salvage</keyword>
<evidence type="ECO:0000256" key="9">
    <source>
        <dbReference type="ARBA" id="ARBA00022676"/>
    </source>
</evidence>
<dbReference type="GO" id="GO:0003999">
    <property type="term" value="F:adenine phosphoribosyltransferase activity"/>
    <property type="evidence" value="ECO:0007669"/>
    <property type="project" value="UniProtKB-EC"/>
</dbReference>
<evidence type="ECO:0000256" key="5">
    <source>
        <dbReference type="ARBA" id="ARBA00008391"/>
    </source>
</evidence>
<reference evidence="14 15" key="2">
    <citation type="submission" date="2024-07" db="EMBL/GenBank/DDBJ databases">
        <authorList>
            <person name="Akdeniz Z."/>
        </authorList>
    </citation>
    <scope>NUCLEOTIDE SEQUENCE [LARGE SCALE GENOMIC DNA]</scope>
</reference>
<evidence type="ECO:0000256" key="6">
    <source>
        <dbReference type="ARBA" id="ARBA00011738"/>
    </source>
</evidence>
<comment type="catalytic activity">
    <reaction evidence="1">
        <text>AMP + diphosphate = 5-phospho-alpha-D-ribose 1-diphosphate + adenine</text>
        <dbReference type="Rhea" id="RHEA:16609"/>
        <dbReference type="ChEBI" id="CHEBI:16708"/>
        <dbReference type="ChEBI" id="CHEBI:33019"/>
        <dbReference type="ChEBI" id="CHEBI:58017"/>
        <dbReference type="ChEBI" id="CHEBI:456215"/>
        <dbReference type="EC" id="2.4.2.7"/>
    </reaction>
</comment>
<evidence type="ECO:0000256" key="7">
    <source>
        <dbReference type="ARBA" id="ARBA00011893"/>
    </source>
</evidence>
<comment type="pathway">
    <text evidence="4">Purine metabolism; AMP biosynthesis via salvage pathway; AMP from adenine: step 1/1.</text>
</comment>
<dbReference type="InterPro" id="IPR029057">
    <property type="entry name" value="PRTase-like"/>
</dbReference>
<dbReference type="GO" id="GO:0044209">
    <property type="term" value="P:AMP salvage"/>
    <property type="evidence" value="ECO:0007669"/>
    <property type="project" value="TreeGrafter"/>
</dbReference>
<dbReference type="GO" id="GO:0005737">
    <property type="term" value="C:cytoplasm"/>
    <property type="evidence" value="ECO:0007669"/>
    <property type="project" value="UniProtKB-SubCell"/>
</dbReference>
<name>A0AA86NL74_9EUKA</name>
<dbReference type="PANTHER" id="PTHR32315">
    <property type="entry name" value="ADENINE PHOSPHORIBOSYLTRANSFERASE"/>
    <property type="match status" value="1"/>
</dbReference>
<evidence type="ECO:0000256" key="8">
    <source>
        <dbReference type="ARBA" id="ARBA00022490"/>
    </source>
</evidence>
<evidence type="ECO:0000256" key="3">
    <source>
        <dbReference type="ARBA" id="ARBA00004496"/>
    </source>
</evidence>
<evidence type="ECO:0000256" key="1">
    <source>
        <dbReference type="ARBA" id="ARBA00000868"/>
    </source>
</evidence>
<dbReference type="AlphaFoldDB" id="A0AA86NL74"/>
<dbReference type="FunFam" id="3.40.50.2020:FF:000004">
    <property type="entry name" value="Adenine phosphoribosyltransferase"/>
    <property type="match status" value="1"/>
</dbReference>
<comment type="subunit">
    <text evidence="6">Homodimer.</text>
</comment>
<evidence type="ECO:0000256" key="10">
    <source>
        <dbReference type="ARBA" id="ARBA00022679"/>
    </source>
</evidence>
<dbReference type="Proteomes" id="UP001642409">
    <property type="component" value="Unassembled WGS sequence"/>
</dbReference>
<organism evidence="13">
    <name type="scientific">Hexamita inflata</name>
    <dbReference type="NCBI Taxonomy" id="28002"/>
    <lineage>
        <taxon>Eukaryota</taxon>
        <taxon>Metamonada</taxon>
        <taxon>Diplomonadida</taxon>
        <taxon>Hexamitidae</taxon>
        <taxon>Hexamitinae</taxon>
        <taxon>Hexamita</taxon>
    </lineage>
</organism>
<evidence type="ECO:0000313" key="15">
    <source>
        <dbReference type="Proteomes" id="UP001642409"/>
    </source>
</evidence>
<comment type="similarity">
    <text evidence="5">Belongs to the purine/pyrimidine phosphoribosyltransferase family.</text>
</comment>
<dbReference type="SUPFAM" id="SSF53271">
    <property type="entry name" value="PRTase-like"/>
    <property type="match status" value="1"/>
</dbReference>
<proteinExistence type="inferred from homology"/>
<comment type="caution">
    <text evidence="13">The sequence shown here is derived from an EMBL/GenBank/DDBJ whole genome shotgun (WGS) entry which is preliminary data.</text>
</comment>
<dbReference type="GO" id="GO:0006168">
    <property type="term" value="P:adenine salvage"/>
    <property type="evidence" value="ECO:0007669"/>
    <property type="project" value="TreeGrafter"/>
</dbReference>
<evidence type="ECO:0000313" key="14">
    <source>
        <dbReference type="EMBL" id="CAL6095972.1"/>
    </source>
</evidence>
<evidence type="ECO:0000256" key="11">
    <source>
        <dbReference type="ARBA" id="ARBA00022726"/>
    </source>
</evidence>
<keyword evidence="9 13" id="KW-0328">Glycosyltransferase</keyword>
<dbReference type="NCBIfam" id="NF002636">
    <property type="entry name" value="PRK02304.1-5"/>
    <property type="match status" value="1"/>
</dbReference>